<evidence type="ECO:0000313" key="7">
    <source>
        <dbReference type="EMBL" id="ONH67649.1"/>
    </source>
</evidence>
<evidence type="ECO:0000256" key="4">
    <source>
        <dbReference type="SAM" id="MobiDB-lite"/>
    </source>
</evidence>
<evidence type="ECO:0000259" key="5">
    <source>
        <dbReference type="Pfam" id="PF12734"/>
    </source>
</evidence>
<keyword evidence="8" id="KW-1185">Reference proteome</keyword>
<feature type="compositionally biased region" description="Low complexity" evidence="4">
    <location>
        <begin position="46"/>
        <end position="89"/>
    </location>
</feature>
<feature type="domain" description="Cysteine-rich transmembrane" evidence="5">
    <location>
        <begin position="81"/>
        <end position="115"/>
    </location>
</feature>
<dbReference type="STRING" id="36022.A0A061AXP8"/>
<dbReference type="Proteomes" id="UP000189513">
    <property type="component" value="Unassembled WGS sequence"/>
</dbReference>
<reference evidence="8" key="2">
    <citation type="journal article" date="2017" name="Genome Announc.">
        <title>Genome sequences of Cyberlindnera fabianii 65, Pichia kudriavzevii 129, and Saccharomyces cerevisiae 131 isolated from fermented masau fruits in Zimbabwe.</title>
        <authorList>
            <person name="van Rijswijck I.M.H."/>
            <person name="Derks M.F.L."/>
            <person name="Abee T."/>
            <person name="de Ridder D."/>
            <person name="Smid E.J."/>
        </authorList>
    </citation>
    <scope>NUCLEOTIDE SEQUENCE [LARGE SCALE GENOMIC DNA]</scope>
    <source>
        <strain evidence="8">65</strain>
    </source>
</reference>
<evidence type="ECO:0000313" key="6">
    <source>
        <dbReference type="EMBL" id="CDR42346.1"/>
    </source>
</evidence>
<dbReference type="EMBL" id="MPUK01000004">
    <property type="protein sequence ID" value="ONH67649.1"/>
    <property type="molecule type" value="Genomic_DNA"/>
</dbReference>
<dbReference type="GO" id="GO:0016020">
    <property type="term" value="C:membrane"/>
    <property type="evidence" value="ECO:0007669"/>
    <property type="project" value="UniProtKB-SubCell"/>
</dbReference>
<name>A0A061AXP8_CYBFA</name>
<evidence type="ECO:0000256" key="1">
    <source>
        <dbReference type="ARBA" id="ARBA00004370"/>
    </source>
</evidence>
<dbReference type="AlphaFoldDB" id="A0A061AXP8"/>
<dbReference type="EMBL" id="LK052894">
    <property type="protein sequence ID" value="CDR42346.1"/>
    <property type="molecule type" value="Genomic_DNA"/>
</dbReference>
<evidence type="ECO:0000256" key="2">
    <source>
        <dbReference type="ARBA" id="ARBA00009444"/>
    </source>
</evidence>
<reference evidence="6" key="1">
    <citation type="journal article" date="2014" name="Genome Announc.">
        <title>Genome sequence of the yeast Cyberlindnera fabianii (Hansenula fabianii).</title>
        <authorList>
            <person name="Freel K.C."/>
            <person name="Sarilar V."/>
            <person name="Neuveglise C."/>
            <person name="Devillers H."/>
            <person name="Friedrich A."/>
            <person name="Schacherer J."/>
        </authorList>
    </citation>
    <scope>NUCLEOTIDE SEQUENCE</scope>
    <source>
        <strain evidence="6">YJS4271</strain>
    </source>
</reference>
<feature type="region of interest" description="Disordered" evidence="4">
    <location>
        <begin position="1"/>
        <end position="95"/>
    </location>
</feature>
<keyword evidence="3" id="KW-0472">Membrane</keyword>
<dbReference type="OMA" id="DAGPYYP"/>
<organism evidence="6">
    <name type="scientific">Cyberlindnera fabianii</name>
    <name type="common">Yeast</name>
    <name type="synonym">Hansenula fabianii</name>
    <dbReference type="NCBI Taxonomy" id="36022"/>
    <lineage>
        <taxon>Eukaryota</taxon>
        <taxon>Fungi</taxon>
        <taxon>Dikarya</taxon>
        <taxon>Ascomycota</taxon>
        <taxon>Saccharomycotina</taxon>
        <taxon>Saccharomycetes</taxon>
        <taxon>Phaffomycetales</taxon>
        <taxon>Phaffomycetaceae</taxon>
        <taxon>Cyberlindnera</taxon>
    </lineage>
</organism>
<dbReference type="InterPro" id="IPR028144">
    <property type="entry name" value="CYSTM_dom"/>
</dbReference>
<accession>A0A061AXP8</accession>
<protein>
    <submittedName>
        <fullName evidence="6">CYFA0S09e01640g1_1</fullName>
    </submittedName>
    <submittedName>
        <fullName evidence="7">UV-induced protein uvi15</fullName>
    </submittedName>
</protein>
<evidence type="ECO:0000313" key="8">
    <source>
        <dbReference type="Proteomes" id="UP000189513"/>
    </source>
</evidence>
<dbReference type="OrthoDB" id="4025976at2759"/>
<dbReference type="VEuPathDB" id="FungiDB:BON22_2625"/>
<dbReference type="Pfam" id="PF12734">
    <property type="entry name" value="CYSTM"/>
    <property type="match status" value="1"/>
</dbReference>
<comment type="similarity">
    <text evidence="2">Belongs to the CYSTM1 family.</text>
</comment>
<proteinExistence type="inferred from homology"/>
<sequence length="115" mass="12422">MSAEKYYNNSNQDYAAPSGPPPSQQYSAPNGPPPSDGDRGFGGFGQQQYGGQQGYYQQGPPPQGYYQQGPPQQGYYQQQQPVYVQQQPQKSSGSSDCCMACLGALCICCTLDALF</sequence>
<reference evidence="7" key="3">
    <citation type="submission" date="2017-01" db="EMBL/GenBank/DDBJ databases">
        <authorList>
            <person name="Mah S.A."/>
            <person name="Swanson W.J."/>
            <person name="Moy G.W."/>
            <person name="Vacquier V.D."/>
        </authorList>
    </citation>
    <scope>NUCLEOTIDE SEQUENCE [LARGE SCALE GENOMIC DNA]</scope>
    <source>
        <strain evidence="7">65</strain>
    </source>
</reference>
<comment type="subcellular location">
    <subcellularLocation>
        <location evidence="1">Membrane</location>
    </subcellularLocation>
</comment>
<gene>
    <name evidence="7" type="ORF">BON22_2625</name>
    <name evidence="6" type="ORF">CYFA0S_09e01640g</name>
</gene>
<evidence type="ECO:0000256" key="3">
    <source>
        <dbReference type="ARBA" id="ARBA00023136"/>
    </source>
</evidence>